<comment type="caution">
    <text evidence="2">The sequence shown here is derived from an EMBL/GenBank/DDBJ whole genome shotgun (WGS) entry which is preliminary data.</text>
</comment>
<dbReference type="KEGG" id="tng:GSTEN00009525G001"/>
<feature type="region of interest" description="Disordered" evidence="1">
    <location>
        <begin position="1"/>
        <end position="21"/>
    </location>
</feature>
<evidence type="ECO:0000313" key="2">
    <source>
        <dbReference type="EMBL" id="CAF93737.1"/>
    </source>
</evidence>
<proteinExistence type="predicted"/>
<name>Q4T045_TETNG</name>
<organism evidence="2">
    <name type="scientific">Tetraodon nigroviridis</name>
    <name type="common">Spotted green pufferfish</name>
    <name type="synonym">Chelonodon nigroviridis</name>
    <dbReference type="NCBI Taxonomy" id="99883"/>
    <lineage>
        <taxon>Eukaryota</taxon>
        <taxon>Metazoa</taxon>
        <taxon>Chordata</taxon>
        <taxon>Craniata</taxon>
        <taxon>Vertebrata</taxon>
        <taxon>Euteleostomi</taxon>
        <taxon>Actinopterygii</taxon>
        <taxon>Neopterygii</taxon>
        <taxon>Teleostei</taxon>
        <taxon>Neoteleostei</taxon>
        <taxon>Acanthomorphata</taxon>
        <taxon>Eupercaria</taxon>
        <taxon>Tetraodontiformes</taxon>
        <taxon>Tetradontoidea</taxon>
        <taxon>Tetraodontidae</taxon>
        <taxon>Tetraodon</taxon>
    </lineage>
</organism>
<reference evidence="2" key="2">
    <citation type="submission" date="2004-02" db="EMBL/GenBank/DDBJ databases">
        <authorList>
            <consortium name="Genoscope"/>
            <consortium name="Whitehead Institute Centre for Genome Research"/>
        </authorList>
    </citation>
    <scope>NUCLEOTIDE SEQUENCE</scope>
</reference>
<sequence length="79" mass="8751">MSVCSHTRPSEDTSPSDHSWSCSRTCGWKENPSPWESVFPQATFRRDNVEPHVLGGDVAASQLQDLFGFGCLDPERLGL</sequence>
<gene>
    <name evidence="2" type="ORF">GSTENG00009525001</name>
</gene>
<reference evidence="2" key="1">
    <citation type="journal article" date="2004" name="Nature">
        <title>Genome duplication in the teleost fish Tetraodon nigroviridis reveals the early vertebrate proto-karyotype.</title>
        <authorList>
            <person name="Jaillon O."/>
            <person name="Aury J.-M."/>
            <person name="Brunet F."/>
            <person name="Petit J.-L."/>
            <person name="Stange-Thomann N."/>
            <person name="Mauceli E."/>
            <person name="Bouneau L."/>
            <person name="Fischer C."/>
            <person name="Ozouf-Costaz C."/>
            <person name="Bernot A."/>
            <person name="Nicaud S."/>
            <person name="Jaffe D."/>
            <person name="Fisher S."/>
            <person name="Lutfalla G."/>
            <person name="Dossat C."/>
            <person name="Segurens B."/>
            <person name="Dasilva C."/>
            <person name="Salanoubat M."/>
            <person name="Levy M."/>
            <person name="Boudet N."/>
            <person name="Castellano S."/>
            <person name="Anthouard V."/>
            <person name="Jubin C."/>
            <person name="Castelli V."/>
            <person name="Katinka M."/>
            <person name="Vacherie B."/>
            <person name="Biemont C."/>
            <person name="Skalli Z."/>
            <person name="Cattolico L."/>
            <person name="Poulain J."/>
            <person name="De Berardinis V."/>
            <person name="Cruaud C."/>
            <person name="Duprat S."/>
            <person name="Brottier P."/>
            <person name="Coutanceau J.-P."/>
            <person name="Gouzy J."/>
            <person name="Parra G."/>
            <person name="Lardier G."/>
            <person name="Chapple C."/>
            <person name="McKernan K.J."/>
            <person name="McEwan P."/>
            <person name="Bosak S."/>
            <person name="Kellis M."/>
            <person name="Volff J.-N."/>
            <person name="Guigo R."/>
            <person name="Zody M.C."/>
            <person name="Mesirov J."/>
            <person name="Lindblad-Toh K."/>
            <person name="Birren B."/>
            <person name="Nusbaum C."/>
            <person name="Kahn D."/>
            <person name="Robinson-Rechavi M."/>
            <person name="Laudet V."/>
            <person name="Schachter V."/>
            <person name="Quetier F."/>
            <person name="Saurin W."/>
            <person name="Scarpelli C."/>
            <person name="Wincker P."/>
            <person name="Lander E.S."/>
            <person name="Weissenbach J."/>
            <person name="Roest Crollius H."/>
        </authorList>
    </citation>
    <scope>NUCLEOTIDE SEQUENCE [LARGE SCALE GENOMIC DNA]</scope>
</reference>
<dbReference type="AlphaFoldDB" id="Q4T045"/>
<accession>Q4T045</accession>
<evidence type="ECO:0000256" key="1">
    <source>
        <dbReference type="SAM" id="MobiDB-lite"/>
    </source>
</evidence>
<dbReference type="EMBL" id="CAAE01011352">
    <property type="protein sequence ID" value="CAF93737.1"/>
    <property type="molecule type" value="Genomic_DNA"/>
</dbReference>
<protein>
    <submittedName>
        <fullName evidence="2">(spotted green pufferfish) hypothetical protein</fullName>
    </submittedName>
</protein>